<dbReference type="GO" id="GO:0022857">
    <property type="term" value="F:transmembrane transporter activity"/>
    <property type="evidence" value="ECO:0007669"/>
    <property type="project" value="InterPro"/>
</dbReference>
<dbReference type="InterPro" id="IPR052714">
    <property type="entry name" value="MFS_Exporter"/>
</dbReference>
<feature type="transmembrane region" description="Helical" evidence="5">
    <location>
        <begin position="240"/>
        <end position="260"/>
    </location>
</feature>
<keyword evidence="3 5" id="KW-1133">Transmembrane helix</keyword>
<feature type="transmembrane region" description="Helical" evidence="5">
    <location>
        <begin position="39"/>
        <end position="63"/>
    </location>
</feature>
<reference evidence="7 8" key="1">
    <citation type="submission" date="2014-09" db="EMBL/GenBank/DDBJ databases">
        <title>Draft genome sequence of Streptomyces natalensis ATCC 27448, producer of the antifungal pimaricin.</title>
        <authorList>
            <person name="Mendes M.V."/>
            <person name="Beites T."/>
            <person name="Pires S."/>
            <person name="Santos C.L."/>
            <person name="Moradas-Ferreira P."/>
        </authorList>
    </citation>
    <scope>NUCLEOTIDE SEQUENCE [LARGE SCALE GENOMIC DNA]</scope>
    <source>
        <strain evidence="7 8">ATCC 27448</strain>
    </source>
</reference>
<dbReference type="PROSITE" id="PS50850">
    <property type="entry name" value="MFS"/>
    <property type="match status" value="1"/>
</dbReference>
<feature type="transmembrane region" description="Helical" evidence="5">
    <location>
        <begin position="166"/>
        <end position="187"/>
    </location>
</feature>
<dbReference type="PANTHER" id="PTHR23531:SF1">
    <property type="entry name" value="QUINOLENE RESISTANCE PROTEIN NORA"/>
    <property type="match status" value="1"/>
</dbReference>
<evidence type="ECO:0000256" key="2">
    <source>
        <dbReference type="ARBA" id="ARBA00022692"/>
    </source>
</evidence>
<dbReference type="InterPro" id="IPR036259">
    <property type="entry name" value="MFS_trans_sf"/>
</dbReference>
<feature type="transmembrane region" description="Helical" evidence="5">
    <location>
        <begin position="272"/>
        <end position="291"/>
    </location>
</feature>
<gene>
    <name evidence="7" type="ORF">SNA_14370</name>
</gene>
<name>A0A0D7CPA2_9ACTN</name>
<proteinExistence type="predicted"/>
<evidence type="ECO:0000259" key="6">
    <source>
        <dbReference type="PROSITE" id="PS50850"/>
    </source>
</evidence>
<feature type="transmembrane region" description="Helical" evidence="5">
    <location>
        <begin position="297"/>
        <end position="319"/>
    </location>
</feature>
<evidence type="ECO:0000256" key="3">
    <source>
        <dbReference type="ARBA" id="ARBA00022989"/>
    </source>
</evidence>
<dbReference type="PANTHER" id="PTHR23531">
    <property type="entry name" value="QUINOLENE RESISTANCE PROTEIN NORA"/>
    <property type="match status" value="1"/>
</dbReference>
<feature type="transmembrane region" description="Helical" evidence="5">
    <location>
        <begin position="331"/>
        <end position="352"/>
    </location>
</feature>
<feature type="transmembrane region" description="Helical" evidence="5">
    <location>
        <begin position="75"/>
        <end position="97"/>
    </location>
</feature>
<accession>A0A0D7CPA2</accession>
<comment type="caution">
    <text evidence="7">The sequence shown here is derived from an EMBL/GenBank/DDBJ whole genome shotgun (WGS) entry which is preliminary data.</text>
</comment>
<feature type="transmembrane region" description="Helical" evidence="5">
    <location>
        <begin position="358"/>
        <end position="377"/>
    </location>
</feature>
<evidence type="ECO:0000313" key="7">
    <source>
        <dbReference type="EMBL" id="KIZ17217.1"/>
    </source>
</evidence>
<feature type="transmembrane region" description="Helical" evidence="5">
    <location>
        <begin position="139"/>
        <end position="160"/>
    </location>
</feature>
<dbReference type="EMBL" id="JRKI01000023">
    <property type="protein sequence ID" value="KIZ17217.1"/>
    <property type="molecule type" value="Genomic_DNA"/>
</dbReference>
<feature type="domain" description="Major facilitator superfamily (MFS) profile" evidence="6">
    <location>
        <begin position="14"/>
        <end position="384"/>
    </location>
</feature>
<evidence type="ECO:0000313" key="8">
    <source>
        <dbReference type="Proteomes" id="UP000032458"/>
    </source>
</evidence>
<keyword evidence="4 5" id="KW-0472">Membrane</keyword>
<dbReference type="Proteomes" id="UP000032458">
    <property type="component" value="Unassembled WGS sequence"/>
</dbReference>
<evidence type="ECO:0000256" key="1">
    <source>
        <dbReference type="ARBA" id="ARBA00004651"/>
    </source>
</evidence>
<evidence type="ECO:0000256" key="4">
    <source>
        <dbReference type="ARBA" id="ARBA00023136"/>
    </source>
</evidence>
<dbReference type="InterPro" id="IPR011701">
    <property type="entry name" value="MFS"/>
</dbReference>
<feature type="transmembrane region" description="Helical" evidence="5">
    <location>
        <begin position="208"/>
        <end position="234"/>
    </location>
</feature>
<keyword evidence="8" id="KW-1185">Reference proteome</keyword>
<dbReference type="InterPro" id="IPR020846">
    <property type="entry name" value="MFS_dom"/>
</dbReference>
<comment type="subcellular location">
    <subcellularLocation>
        <location evidence="1">Cell membrane</location>
        <topology evidence="1">Multi-pass membrane protein</topology>
    </subcellularLocation>
</comment>
<organism evidence="7 8">
    <name type="scientific">Streptomyces natalensis ATCC 27448</name>
    <dbReference type="NCBI Taxonomy" id="1240678"/>
    <lineage>
        <taxon>Bacteria</taxon>
        <taxon>Bacillati</taxon>
        <taxon>Actinomycetota</taxon>
        <taxon>Actinomycetes</taxon>
        <taxon>Kitasatosporales</taxon>
        <taxon>Streptomycetaceae</taxon>
        <taxon>Streptomyces</taxon>
    </lineage>
</organism>
<protein>
    <recommendedName>
        <fullName evidence="6">Major facilitator superfamily (MFS) profile domain-containing protein</fullName>
    </recommendedName>
</protein>
<feature type="transmembrane region" description="Helical" evidence="5">
    <location>
        <begin position="15"/>
        <end position="33"/>
    </location>
</feature>
<feature type="transmembrane region" description="Helical" evidence="5">
    <location>
        <begin position="103"/>
        <end position="127"/>
    </location>
</feature>
<dbReference type="GO" id="GO:0005886">
    <property type="term" value="C:plasma membrane"/>
    <property type="evidence" value="ECO:0007669"/>
    <property type="project" value="UniProtKB-SubCell"/>
</dbReference>
<dbReference type="AlphaFoldDB" id="A0A0D7CPA2"/>
<sequence>MSSTTASRLITSRQMILLLLVSFGSFIGFYLLLSVVPLYAAAGGAGASGAGAATGVMMLATVLMELAVARLVARFGYRTVASAGLLMLAASAAALTLSERMPLVLAVCLLRGAGLAIVAVVGPALTAELVPVERRGEGLGLYGVVVGVPAVIGLPLGVWLSSHLGFHFVFLISAGVSVATLVAALGLPAQQGRSEPHGRMRGSLRGSGFVRPAVIFAAFTVVAGVVETFLSLAMPATVRAWVPLALLAQTAITPFARWGAGRLGDRRGSGPLLVPAVLTAAIGTAGLVWVASPVAVIAGMALFGIGFGIGQNATLALMLERISPTEFGKASALWNLAYDGGFGIGAVGFGLLTAPVGYPTGFAVTALVLIAAIAPAWRDRTAGRKANHAS</sequence>
<dbReference type="PATRIC" id="fig|1240678.4.peg.3016"/>
<dbReference type="SUPFAM" id="SSF103473">
    <property type="entry name" value="MFS general substrate transporter"/>
    <property type="match status" value="1"/>
</dbReference>
<evidence type="ECO:0000256" key="5">
    <source>
        <dbReference type="SAM" id="Phobius"/>
    </source>
</evidence>
<dbReference type="Gene3D" id="1.20.1250.20">
    <property type="entry name" value="MFS general substrate transporter like domains"/>
    <property type="match status" value="1"/>
</dbReference>
<keyword evidence="2 5" id="KW-0812">Transmembrane</keyword>
<dbReference type="Pfam" id="PF07690">
    <property type="entry name" value="MFS_1"/>
    <property type="match status" value="1"/>
</dbReference>